<dbReference type="OrthoDB" id="10267127at2759"/>
<dbReference type="RefSeq" id="XP_011400866.1">
    <property type="nucleotide sequence ID" value="XM_011402564.1"/>
</dbReference>
<protein>
    <submittedName>
        <fullName evidence="6">Serine/threonine-protein phosphatase 1</fullName>
    </submittedName>
</protein>
<feature type="domain" description="Calcineurin-like phosphoesterase" evidence="2">
    <location>
        <begin position="48"/>
        <end position="231"/>
    </location>
</feature>
<dbReference type="Proteomes" id="UP000279271">
    <property type="component" value="Unassembled WGS sequence"/>
</dbReference>
<dbReference type="GO" id="GO:0000298">
    <property type="term" value="F:endopolyphosphatase activity"/>
    <property type="evidence" value="ECO:0007669"/>
    <property type="project" value="TreeGrafter"/>
</dbReference>
<dbReference type="InterPro" id="IPR004843">
    <property type="entry name" value="Calcineurin-like_PHP"/>
</dbReference>
<dbReference type="GO" id="GO:0005737">
    <property type="term" value="C:cytoplasm"/>
    <property type="evidence" value="ECO:0007669"/>
    <property type="project" value="TreeGrafter"/>
</dbReference>
<organism evidence="6 8">
    <name type="scientific">Auxenochlorella protothecoides</name>
    <name type="common">Green microalga</name>
    <name type="synonym">Chlorella protothecoides</name>
    <dbReference type="NCBI Taxonomy" id="3075"/>
    <lineage>
        <taxon>Eukaryota</taxon>
        <taxon>Viridiplantae</taxon>
        <taxon>Chlorophyta</taxon>
        <taxon>core chlorophytes</taxon>
        <taxon>Trebouxiophyceae</taxon>
        <taxon>Chlorellales</taxon>
        <taxon>Chlorellaceae</taxon>
        <taxon>Auxenochlorella</taxon>
    </lineage>
</organism>
<evidence type="ECO:0000313" key="3">
    <source>
        <dbReference type="EMBL" id="JAT68006.1"/>
    </source>
</evidence>
<dbReference type="STRING" id="3075.A0A087SQ73"/>
<dbReference type="GO" id="GO:0016791">
    <property type="term" value="F:phosphatase activity"/>
    <property type="evidence" value="ECO:0007669"/>
    <property type="project" value="TreeGrafter"/>
</dbReference>
<keyword evidence="8" id="KW-1185">Reference proteome</keyword>
<dbReference type="Proteomes" id="UP000028924">
    <property type="component" value="Unassembled WGS sequence"/>
</dbReference>
<name>A0A087SQ73_AUXPR</name>
<evidence type="ECO:0000313" key="4">
    <source>
        <dbReference type="EMBL" id="JAT74706.1"/>
    </source>
</evidence>
<dbReference type="GO" id="GO:0006798">
    <property type="term" value="P:polyphosphate catabolic process"/>
    <property type="evidence" value="ECO:0007669"/>
    <property type="project" value="TreeGrafter"/>
</dbReference>
<feature type="chain" id="PRO_5014218795" evidence="1">
    <location>
        <begin position="21"/>
        <end position="327"/>
    </location>
</feature>
<reference evidence="7" key="5">
    <citation type="submission" date="2018-11" db="EMBL/GenBank/DDBJ databases">
        <title>Characterization of plant carbon substrate utilization by Auxenochlorella protothecoides.</title>
        <authorList>
            <person name="Vogler B.W."/>
            <person name="Starkenburg S.R."/>
            <person name="Sudasinghe N."/>
            <person name="Schambach J.Y."/>
            <person name="Rollin J.A."/>
            <person name="Pattathil S."/>
            <person name="Barry A.N."/>
        </authorList>
    </citation>
    <scope>NUCLEOTIDE SEQUENCE [LARGE SCALE GENOMIC DNA]</scope>
    <source>
        <strain evidence="7">UTEX 25</strain>
    </source>
</reference>
<evidence type="ECO:0000313" key="9">
    <source>
        <dbReference type="Proteomes" id="UP000279271"/>
    </source>
</evidence>
<dbReference type="Pfam" id="PF00149">
    <property type="entry name" value="Metallophos"/>
    <property type="match status" value="1"/>
</dbReference>
<dbReference type="EMBL" id="GDKF01010616">
    <property type="protein sequence ID" value="JAT68006.1"/>
    <property type="molecule type" value="Transcribed_RNA"/>
</dbReference>
<evidence type="ECO:0000313" key="7">
    <source>
        <dbReference type="EMBL" id="RMZ54690.1"/>
    </source>
</evidence>
<proteinExistence type="predicted"/>
<dbReference type="PANTHER" id="PTHR42850:SF4">
    <property type="entry name" value="ZINC-DEPENDENT ENDOPOLYPHOSPHATASE"/>
    <property type="match status" value="1"/>
</dbReference>
<dbReference type="InterPro" id="IPR050126">
    <property type="entry name" value="Ap4A_hydrolase"/>
</dbReference>
<reference evidence="7" key="4">
    <citation type="submission" date="2018-10" db="EMBL/GenBank/DDBJ databases">
        <authorList>
            <person name="Hovde B."/>
            <person name="Zhang X."/>
        </authorList>
    </citation>
    <scope>NUCLEOTIDE SEQUENCE [LARGE SCALE GENOMIC DNA]</scope>
    <source>
        <strain evidence="7">UTEX 25</strain>
    </source>
</reference>
<dbReference type="Gene3D" id="3.60.21.10">
    <property type="match status" value="1"/>
</dbReference>
<reference evidence="6 8" key="1">
    <citation type="journal article" date="2014" name="BMC Genomics">
        <title>Oil accumulation mechanisms of the oleaginous microalga Chlorella protothecoides revealed through its genome, transcriptomes, and proteomes.</title>
        <authorList>
            <person name="Gao C."/>
            <person name="Wang Y."/>
            <person name="Shen Y."/>
            <person name="Yan D."/>
            <person name="He X."/>
            <person name="Dai J."/>
            <person name="Wu Q."/>
        </authorList>
    </citation>
    <scope>NUCLEOTIDE SEQUENCE [LARGE SCALE GENOMIC DNA]</scope>
    <source>
        <strain evidence="6 8">0710</strain>
    </source>
</reference>
<evidence type="ECO:0000313" key="6">
    <source>
        <dbReference type="EMBL" id="KFM27877.1"/>
    </source>
</evidence>
<dbReference type="EMBL" id="QOKY01000173">
    <property type="protein sequence ID" value="RMZ54690.1"/>
    <property type="molecule type" value="Genomic_DNA"/>
</dbReference>
<dbReference type="EMBL" id="GDKF01002706">
    <property type="protein sequence ID" value="JAT75916.1"/>
    <property type="molecule type" value="Transcribed_RNA"/>
</dbReference>
<dbReference type="EMBL" id="KL662157">
    <property type="protein sequence ID" value="KFM27877.1"/>
    <property type="molecule type" value="Genomic_DNA"/>
</dbReference>
<dbReference type="SUPFAM" id="SSF56300">
    <property type="entry name" value="Metallo-dependent phosphatases"/>
    <property type="match status" value="1"/>
</dbReference>
<keyword evidence="1" id="KW-0732">Signal</keyword>
<evidence type="ECO:0000313" key="5">
    <source>
        <dbReference type="EMBL" id="JAT75916.1"/>
    </source>
</evidence>
<evidence type="ECO:0000259" key="2">
    <source>
        <dbReference type="Pfam" id="PF00149"/>
    </source>
</evidence>
<evidence type="ECO:0000313" key="8">
    <source>
        <dbReference type="Proteomes" id="UP000028924"/>
    </source>
</evidence>
<accession>A0A087SQ73</accession>
<feature type="signal peptide" evidence="1">
    <location>
        <begin position="1"/>
        <end position="20"/>
    </location>
</feature>
<dbReference type="AlphaFoldDB" id="A0A087SQ73"/>
<dbReference type="PANTHER" id="PTHR42850">
    <property type="entry name" value="METALLOPHOSPHOESTERASE"/>
    <property type="match status" value="1"/>
</dbReference>
<reference evidence="3" key="2">
    <citation type="submission" date="2015-08" db="EMBL/GenBank/DDBJ databases">
        <authorList>
            <person name="Babu N.S."/>
            <person name="Beckwith C.J."/>
            <person name="Beseler K.G."/>
            <person name="Brison A."/>
            <person name="Carone J.V."/>
            <person name="Caskin T.P."/>
            <person name="Diamond M."/>
            <person name="Durham M.E."/>
            <person name="Foxe J.M."/>
            <person name="Go M."/>
            <person name="Henderson B.A."/>
            <person name="Jones I.B."/>
            <person name="McGettigan J.A."/>
            <person name="Micheletti S.J."/>
            <person name="Nasrallah M.E."/>
            <person name="Ortiz D."/>
            <person name="Piller C.R."/>
            <person name="Privatt S.R."/>
            <person name="Schneider S.L."/>
            <person name="Sharp S."/>
            <person name="Smith T.C."/>
            <person name="Stanton J.D."/>
            <person name="Ullery H.E."/>
            <person name="Wilson R.J."/>
            <person name="Serrano M.G."/>
            <person name="Buck G."/>
            <person name="Lee V."/>
            <person name="Wang Y."/>
            <person name="Carvalho R."/>
            <person name="Voegtly L."/>
            <person name="Shi R."/>
            <person name="Duckworth R."/>
            <person name="Johnson A."/>
            <person name="Loviza R."/>
            <person name="Walstead R."/>
            <person name="Shah Z."/>
            <person name="Kiflezghi M."/>
            <person name="Wade K."/>
            <person name="Ball S.L."/>
            <person name="Bradley K.W."/>
            <person name="Asai D.J."/>
            <person name="Bowman C.A."/>
            <person name="Russell D.A."/>
            <person name="Pope W.H."/>
            <person name="Jacobs-Sera D."/>
            <person name="Hendrix R.W."/>
            <person name="Hatfull G.F."/>
        </authorList>
    </citation>
    <scope>NUCLEOTIDE SEQUENCE</scope>
</reference>
<dbReference type="GeneID" id="23616833"/>
<evidence type="ECO:0000256" key="1">
    <source>
        <dbReference type="SAM" id="SignalP"/>
    </source>
</evidence>
<dbReference type="CDD" id="cd00144">
    <property type="entry name" value="MPP_PPP_family"/>
    <property type="match status" value="1"/>
</dbReference>
<dbReference type="EMBL" id="GDKF01003916">
    <property type="protein sequence ID" value="JAT74706.1"/>
    <property type="molecule type" value="Transcribed_RNA"/>
</dbReference>
<sequence>MPVVIGMVVLVRSLLGRAFGRKPRTPYGNRLPPRIHDRLSLSQTVGRRVVVIGDVHGCASELDRLLAALARPDDLLVVVGDLVNKGPASPQVLRLVQERGVRSVRGNHDDQALAAWRAWDAGLPIPKPAKHGWVQGLHADLACELEALPFTLDLPAYGVTIVHAGLLPGADLRDQPLSDLFTMRDVVPASTKGAGSPAPGGNPAWEANAVGGTGQPWAKVWAGPHHVLFGHDAARRLQLEPYATGLDTGCVYGGQLTACVLPALDHAGKPVEDSSPLPEGLPGQSIRLQGGKGIEAQVVSLPSAKTYSDKFLKLEQAAQVPMVHGEL</sequence>
<reference evidence="9" key="3">
    <citation type="journal article" date="2018" name="Algal Res.">
        <title>Characterization of plant carbon substrate utilization by Auxenochlorella protothecoides.</title>
        <authorList>
            <person name="Vogler B.W."/>
            <person name="Starkenburg S.R."/>
            <person name="Sudasinghe N."/>
            <person name="Schambach J.Y."/>
            <person name="Rollin J.A."/>
            <person name="Pattathil S."/>
            <person name="Barry A.N."/>
        </authorList>
    </citation>
    <scope>NUCLEOTIDE SEQUENCE [LARGE SCALE GENOMIC DNA]</scope>
    <source>
        <strain evidence="9">UTEX 25</strain>
    </source>
</reference>
<dbReference type="KEGG" id="apro:F751_5442"/>
<dbReference type="InterPro" id="IPR029052">
    <property type="entry name" value="Metallo-depent_PP-like"/>
</dbReference>
<gene>
    <name evidence="7" type="ORF">APUTEX25_003068</name>
    <name evidence="6" type="ORF">F751_5442</name>
    <name evidence="3" type="ORF">g.11561</name>
    <name evidence="4" type="ORF">g.11567</name>
    <name evidence="5" type="ORF">g.11572</name>
</gene>
<dbReference type="eggNOG" id="ENOG502S28V">
    <property type="taxonomic scope" value="Eukaryota"/>
</dbReference>